<dbReference type="Proteomes" id="UP001179952">
    <property type="component" value="Unassembled WGS sequence"/>
</dbReference>
<dbReference type="Pfam" id="PF13671">
    <property type="entry name" value="AAA_33"/>
    <property type="match status" value="1"/>
</dbReference>
<feature type="region of interest" description="Disordered" evidence="1">
    <location>
        <begin position="307"/>
        <end position="457"/>
    </location>
</feature>
<proteinExistence type="predicted"/>
<name>A0AAV9BQJ6_ACOGR</name>
<dbReference type="SUPFAM" id="SSF52540">
    <property type="entry name" value="P-loop containing nucleoside triphosphate hydrolases"/>
    <property type="match status" value="1"/>
</dbReference>
<dbReference type="AlphaFoldDB" id="A0AAV9BQJ6"/>
<evidence type="ECO:0000313" key="2">
    <source>
        <dbReference type="EMBL" id="KAK1278409.1"/>
    </source>
</evidence>
<dbReference type="Gene3D" id="3.40.50.300">
    <property type="entry name" value="P-loop containing nucleotide triphosphate hydrolases"/>
    <property type="match status" value="1"/>
</dbReference>
<dbReference type="EMBL" id="JAUJYN010000002">
    <property type="protein sequence ID" value="KAK1278409.1"/>
    <property type="molecule type" value="Genomic_DNA"/>
</dbReference>
<feature type="compositionally biased region" description="Basic and acidic residues" evidence="1">
    <location>
        <begin position="390"/>
        <end position="409"/>
    </location>
</feature>
<evidence type="ECO:0000256" key="1">
    <source>
        <dbReference type="SAM" id="MobiDB-lite"/>
    </source>
</evidence>
<feature type="compositionally biased region" description="Basic and acidic residues" evidence="1">
    <location>
        <begin position="307"/>
        <end position="322"/>
    </location>
</feature>
<gene>
    <name evidence="2" type="ORF">QJS04_geneDACA003651</name>
</gene>
<keyword evidence="3" id="KW-1185">Reference proteome</keyword>
<organism evidence="2 3">
    <name type="scientific">Acorus gramineus</name>
    <name type="common">Dwarf sweet flag</name>
    <dbReference type="NCBI Taxonomy" id="55184"/>
    <lineage>
        <taxon>Eukaryota</taxon>
        <taxon>Viridiplantae</taxon>
        <taxon>Streptophyta</taxon>
        <taxon>Embryophyta</taxon>
        <taxon>Tracheophyta</taxon>
        <taxon>Spermatophyta</taxon>
        <taxon>Magnoliopsida</taxon>
        <taxon>Liliopsida</taxon>
        <taxon>Acoraceae</taxon>
        <taxon>Acorus</taxon>
    </lineage>
</organism>
<accession>A0AAV9BQJ6</accession>
<dbReference type="InterPro" id="IPR027417">
    <property type="entry name" value="P-loop_NTPase"/>
</dbReference>
<comment type="caution">
    <text evidence="2">The sequence shown here is derived from an EMBL/GenBank/DDBJ whole genome shotgun (WGS) entry which is preliminary data.</text>
</comment>
<protein>
    <submittedName>
        <fullName evidence="2">Uncharacterized protein</fullName>
    </submittedName>
</protein>
<reference evidence="2" key="2">
    <citation type="submission" date="2023-06" db="EMBL/GenBank/DDBJ databases">
        <authorList>
            <person name="Ma L."/>
            <person name="Liu K.-W."/>
            <person name="Li Z."/>
            <person name="Hsiao Y.-Y."/>
            <person name="Qi Y."/>
            <person name="Fu T."/>
            <person name="Tang G."/>
            <person name="Zhang D."/>
            <person name="Sun W.-H."/>
            <person name="Liu D.-K."/>
            <person name="Li Y."/>
            <person name="Chen G.-Z."/>
            <person name="Liu X.-D."/>
            <person name="Liao X.-Y."/>
            <person name="Jiang Y.-T."/>
            <person name="Yu X."/>
            <person name="Hao Y."/>
            <person name="Huang J."/>
            <person name="Zhao X.-W."/>
            <person name="Ke S."/>
            <person name="Chen Y.-Y."/>
            <person name="Wu W.-L."/>
            <person name="Hsu J.-L."/>
            <person name="Lin Y.-F."/>
            <person name="Huang M.-D."/>
            <person name="Li C.-Y."/>
            <person name="Huang L."/>
            <person name="Wang Z.-W."/>
            <person name="Zhao X."/>
            <person name="Zhong W.-Y."/>
            <person name="Peng D.-H."/>
            <person name="Ahmad S."/>
            <person name="Lan S."/>
            <person name="Zhang J.-S."/>
            <person name="Tsai W.-C."/>
            <person name="Van De Peer Y."/>
            <person name="Liu Z.-J."/>
        </authorList>
    </citation>
    <scope>NUCLEOTIDE SEQUENCE</scope>
    <source>
        <strain evidence="2">SCP</strain>
        <tissue evidence="2">Leaves</tissue>
    </source>
</reference>
<dbReference type="PANTHER" id="PTHR33477:SF3">
    <property type="entry name" value="P-LOOP NTPASE DOMAIN-CONTAINING PROTEIN LPA1 HOMOLOG 1"/>
    <property type="match status" value="1"/>
</dbReference>
<sequence length="457" mass="50631">MAVRKLCYIVVVDDDEEGEGIVETIGKPRVGSSFWYTQTVLQTVLQLVGCKAHHAVKKLVSMKVTRERFLDAICSSLEEYHYVGPSQRSDVMLACRLREKKESVTILLCGTSGCGKSTLSSLLASRLGITTVVSTDSIRHMMRSYVDEKENPLLWASTYHAGEFLDPVAVAQAKARKKDGKSLAGSIKGHSNSDALSIIKEDDIEVDSSRSKVVDPPPSLKQVGSKLLAIEGYKAQSEMVIESLDRLIQTWEDRRQSVVVEGVHLSLNFVIDLGRLLRRMVKLDVRFMVLSKVVKFGNFGVGSWPNDREGTSYKAGADEEANRCSSTSSPLHSDGHSKELIDEAPVSESEEEHLHDEEADFSDTTEVFGDSCEGSVTESSGGSDEECEEDNNKEFKDENITAEEQELHKACQRTLSMSSSKRAVKEGRRYGRRCHSLPLHRNSRRTENAKAPVPSVD</sequence>
<dbReference type="PANTHER" id="PTHR33477">
    <property type="entry name" value="P-LOOP NTPASE DOMAIN-CONTAINING PROTEIN LPA1 HOMOLOG 1"/>
    <property type="match status" value="1"/>
</dbReference>
<reference evidence="2" key="1">
    <citation type="journal article" date="2023" name="Nat. Commun.">
        <title>Diploid and tetraploid genomes of Acorus and the evolution of monocots.</title>
        <authorList>
            <person name="Ma L."/>
            <person name="Liu K.W."/>
            <person name="Li Z."/>
            <person name="Hsiao Y.Y."/>
            <person name="Qi Y."/>
            <person name="Fu T."/>
            <person name="Tang G.D."/>
            <person name="Zhang D."/>
            <person name="Sun W.H."/>
            <person name="Liu D.K."/>
            <person name="Li Y."/>
            <person name="Chen G.Z."/>
            <person name="Liu X.D."/>
            <person name="Liao X.Y."/>
            <person name="Jiang Y.T."/>
            <person name="Yu X."/>
            <person name="Hao Y."/>
            <person name="Huang J."/>
            <person name="Zhao X.W."/>
            <person name="Ke S."/>
            <person name="Chen Y.Y."/>
            <person name="Wu W.L."/>
            <person name="Hsu J.L."/>
            <person name="Lin Y.F."/>
            <person name="Huang M.D."/>
            <person name="Li C.Y."/>
            <person name="Huang L."/>
            <person name="Wang Z.W."/>
            <person name="Zhao X."/>
            <person name="Zhong W.Y."/>
            <person name="Peng D.H."/>
            <person name="Ahmad S."/>
            <person name="Lan S."/>
            <person name="Zhang J.S."/>
            <person name="Tsai W.C."/>
            <person name="Van de Peer Y."/>
            <person name="Liu Z.J."/>
        </authorList>
    </citation>
    <scope>NUCLEOTIDE SEQUENCE</scope>
    <source>
        <strain evidence="2">SCP</strain>
    </source>
</reference>
<evidence type="ECO:0000313" key="3">
    <source>
        <dbReference type="Proteomes" id="UP001179952"/>
    </source>
</evidence>